<feature type="transmembrane region" description="Helical" evidence="1">
    <location>
        <begin position="244"/>
        <end position="267"/>
    </location>
</feature>
<dbReference type="AlphaFoldDB" id="A0A4Z0KFY7"/>
<dbReference type="RefSeq" id="WP_135448021.1">
    <property type="nucleotide sequence ID" value="NZ_RHFF01000015.1"/>
</dbReference>
<feature type="transmembrane region" description="Helical" evidence="1">
    <location>
        <begin position="279"/>
        <end position="299"/>
    </location>
</feature>
<dbReference type="EMBL" id="RHFF01000015">
    <property type="protein sequence ID" value="TGD37546.1"/>
    <property type="molecule type" value="Genomic_DNA"/>
</dbReference>
<feature type="transmembrane region" description="Helical" evidence="1">
    <location>
        <begin position="423"/>
        <end position="441"/>
    </location>
</feature>
<evidence type="ECO:0000256" key="1">
    <source>
        <dbReference type="SAM" id="Phobius"/>
    </source>
</evidence>
<feature type="transmembrane region" description="Helical" evidence="1">
    <location>
        <begin position="217"/>
        <end position="238"/>
    </location>
</feature>
<accession>A0A4Z0KFY7</accession>
<evidence type="ECO:0000313" key="3">
    <source>
        <dbReference type="Proteomes" id="UP000297736"/>
    </source>
</evidence>
<feature type="transmembrane region" description="Helical" evidence="1">
    <location>
        <begin position="373"/>
        <end position="392"/>
    </location>
</feature>
<evidence type="ECO:0000313" key="2">
    <source>
        <dbReference type="EMBL" id="TGD37546.1"/>
    </source>
</evidence>
<feature type="transmembrane region" description="Helical" evidence="1">
    <location>
        <begin position="129"/>
        <end position="150"/>
    </location>
</feature>
<protein>
    <submittedName>
        <fullName evidence="2">Uncharacterized protein</fullName>
    </submittedName>
</protein>
<feature type="transmembrane region" description="Helical" evidence="1">
    <location>
        <begin position="76"/>
        <end position="94"/>
    </location>
</feature>
<gene>
    <name evidence="2" type="ORF">EB834_14645</name>
</gene>
<keyword evidence="1" id="KW-0472">Membrane</keyword>
<feature type="transmembrane region" description="Helical" evidence="1">
    <location>
        <begin position="28"/>
        <end position="48"/>
    </location>
</feature>
<keyword evidence="1" id="KW-0812">Transmembrane</keyword>
<feature type="transmembrane region" description="Helical" evidence="1">
    <location>
        <begin position="447"/>
        <end position="467"/>
    </location>
</feature>
<feature type="transmembrane region" description="Helical" evidence="1">
    <location>
        <begin position="398"/>
        <end position="416"/>
    </location>
</feature>
<comment type="caution">
    <text evidence="2">The sequence shown here is derived from an EMBL/GenBank/DDBJ whole genome shotgun (WGS) entry which is preliminary data.</text>
</comment>
<feature type="transmembrane region" description="Helical" evidence="1">
    <location>
        <begin position="311"/>
        <end position="330"/>
    </location>
</feature>
<feature type="transmembrane region" description="Helical" evidence="1">
    <location>
        <begin position="156"/>
        <end position="174"/>
    </location>
</feature>
<proteinExistence type="predicted"/>
<organism evidence="2 3">
    <name type="scientific">Brevibacterium aurantiacum</name>
    <dbReference type="NCBI Taxonomy" id="273384"/>
    <lineage>
        <taxon>Bacteria</taxon>
        <taxon>Bacillati</taxon>
        <taxon>Actinomycetota</taxon>
        <taxon>Actinomycetes</taxon>
        <taxon>Micrococcales</taxon>
        <taxon>Brevibacteriaceae</taxon>
        <taxon>Brevibacterium</taxon>
    </lineage>
</organism>
<keyword evidence="1" id="KW-1133">Transmembrane helix</keyword>
<name>A0A4Z0KFY7_BREAU</name>
<sequence>MDTNTQSTYQDEYTLALAQGRNRFLQSALALVIAVPALALGLVVIVGVPSTTNPDPLSMFGAGFGALKKVVPADDSLTVIACLATIFIAQAVSARNLHERIKDLPDLSDGDSRALENGVRRASQLQSMLTAAVSFSILGAAVSVVITIVVAANGEVAASVVSGLLSLLLMLEIAQQTQQGIDFDLSRVEASRHARERAAYEHAFRPRRFSRILSGTWYVFFFLTLAIPSIAATCAGYHQLAYKTALACVFSWGFGVAISVLCVRSVFGITRRSRVTARVLGPTLFTIFWMVSVQITLVFMTDADLESRSILWIYGVTYFVALVFGWLRAWGESGWSAFGVFGQQYVRTLREADDSIIASVSTEPNSGKTLLRFCLELLIVLAPAAVIGLLNFGAETAWYPALLSVTILVASAAARWSVSVERWTGYVVAILVIGLIGHQVWETHKFGLELSIIYSAMMILAVSLVVWKREQYCLGFGSFLTVVDRDSVIRRQTDLKILGATTECTDASGDSAGLPPRR</sequence>
<dbReference type="Proteomes" id="UP000297736">
    <property type="component" value="Unassembled WGS sequence"/>
</dbReference>
<reference evidence="2 3" key="1">
    <citation type="submission" date="2018-10" db="EMBL/GenBank/DDBJ databases">
        <title>Brevibacterium genomes from Austrain hard cheese rinds.</title>
        <authorList>
            <person name="Anast J.M."/>
            <person name="Dzieciol M."/>
            <person name="Schultz D.L."/>
            <person name="Mann E."/>
            <person name="Wagner M."/>
            <person name="Schmitz-Esser S."/>
        </authorList>
    </citation>
    <scope>NUCLEOTIDE SEQUENCE [LARGE SCALE GENOMIC DNA]</scope>
    <source>
        <strain evidence="2 3">L261</strain>
    </source>
</reference>